<evidence type="ECO:0000256" key="2">
    <source>
        <dbReference type="ARBA" id="ARBA00022747"/>
    </source>
</evidence>
<organism evidence="7 8">
    <name type="scientific">Nonomuraea turkmeniaca</name>
    <dbReference type="NCBI Taxonomy" id="103838"/>
    <lineage>
        <taxon>Bacteria</taxon>
        <taxon>Bacillati</taxon>
        <taxon>Actinomycetota</taxon>
        <taxon>Actinomycetes</taxon>
        <taxon>Streptosporangiales</taxon>
        <taxon>Streptosporangiaceae</taxon>
        <taxon>Nonomuraea</taxon>
    </lineage>
</organism>
<gene>
    <name evidence="7" type="ORF">ETD86_41590</name>
</gene>
<dbReference type="PANTHER" id="PTHR43140:SF1">
    <property type="entry name" value="TYPE I RESTRICTION ENZYME ECOKI SPECIFICITY SUBUNIT"/>
    <property type="match status" value="1"/>
</dbReference>
<comment type="similarity">
    <text evidence="1">Belongs to the type-I restriction system S methylase family.</text>
</comment>
<protein>
    <recommendedName>
        <fullName evidence="6">Type I restriction modification DNA specificity domain-containing protein</fullName>
    </recommendedName>
</protein>
<comment type="subunit">
    <text evidence="4">The methyltransferase is composed of M and S polypeptides.</text>
</comment>
<evidence type="ECO:0000313" key="7">
    <source>
        <dbReference type="EMBL" id="TMR09930.1"/>
    </source>
</evidence>
<feature type="coiled-coil region" evidence="5">
    <location>
        <begin position="399"/>
        <end position="426"/>
    </location>
</feature>
<dbReference type="Pfam" id="PF01420">
    <property type="entry name" value="Methylase_S"/>
    <property type="match status" value="1"/>
</dbReference>
<keyword evidence="3" id="KW-0238">DNA-binding</keyword>
<keyword evidence="8" id="KW-1185">Reference proteome</keyword>
<dbReference type="OrthoDB" id="3197085at2"/>
<evidence type="ECO:0000313" key="8">
    <source>
        <dbReference type="Proteomes" id="UP000309128"/>
    </source>
</evidence>
<evidence type="ECO:0000256" key="4">
    <source>
        <dbReference type="ARBA" id="ARBA00038652"/>
    </source>
</evidence>
<dbReference type="EMBL" id="VCKY01000210">
    <property type="protein sequence ID" value="TMR09930.1"/>
    <property type="molecule type" value="Genomic_DNA"/>
</dbReference>
<feature type="domain" description="Type I restriction modification DNA specificity" evidence="6">
    <location>
        <begin position="102"/>
        <end position="192"/>
    </location>
</feature>
<dbReference type="SUPFAM" id="SSF116734">
    <property type="entry name" value="DNA methylase specificity domain"/>
    <property type="match status" value="2"/>
</dbReference>
<dbReference type="InterPro" id="IPR000055">
    <property type="entry name" value="Restrct_endonuc_typeI_TRD"/>
</dbReference>
<evidence type="ECO:0000256" key="1">
    <source>
        <dbReference type="ARBA" id="ARBA00010923"/>
    </source>
</evidence>
<keyword evidence="2" id="KW-0680">Restriction system</keyword>
<dbReference type="GO" id="GO:0003677">
    <property type="term" value="F:DNA binding"/>
    <property type="evidence" value="ECO:0007669"/>
    <property type="project" value="UniProtKB-KW"/>
</dbReference>
<keyword evidence="5" id="KW-0175">Coiled coil</keyword>
<dbReference type="CDD" id="cd17253">
    <property type="entry name" value="RMtype1_S_Eco933I-TRD2-CR2_like"/>
    <property type="match status" value="1"/>
</dbReference>
<dbReference type="PANTHER" id="PTHR43140">
    <property type="entry name" value="TYPE-1 RESTRICTION ENZYME ECOKI SPECIFICITY PROTEIN"/>
    <property type="match status" value="1"/>
</dbReference>
<sequence length="445" mass="50397">MTIMSGSWIQAAPGHWERGRIKTMIGKSANGVWGEDPLEDGSDIYCVRAADFERSHHRVSQKHLPARSVAPRVIRRHQLHRGDLILEKSGGGEKQPVGMAVMFDLDIVAVCSNFCARIIPAEGVDSRFLTYVLAAAYGQGLTQSAIKQTTGIQNLDTEAFFGSPWAYPKLDEQRRIAEFLDAETARLDRIMNLRREQAALTEERTIARIFNTLRGTEIDEDRKPSGLDWLGDIPASWPVIRVSTEFDVQLGKMLNQERVTGEYLRPYLRVVNVQWDRIDTDDLVEMNFPPGEKRRYEILPGDLLINEGGSFPGRAAIWDGRIPEIYYQKALHRARSRGRSSVRWFYYCLRLALELKVFEIEGNSTTMTHLTGEQLAAHRFPFPERNVQDQLTRELDAVISNERALLRIAENQVQLLKERRQVLITAAVTGQVDVSSASGRGIEVP</sequence>
<evidence type="ECO:0000256" key="5">
    <source>
        <dbReference type="SAM" id="Coils"/>
    </source>
</evidence>
<dbReference type="InterPro" id="IPR044946">
    <property type="entry name" value="Restrct_endonuc_typeI_TRD_sf"/>
</dbReference>
<dbReference type="InterPro" id="IPR051212">
    <property type="entry name" value="Type-I_RE_S_subunit"/>
</dbReference>
<proteinExistence type="inferred from homology"/>
<evidence type="ECO:0000256" key="3">
    <source>
        <dbReference type="ARBA" id="ARBA00023125"/>
    </source>
</evidence>
<dbReference type="Gene3D" id="3.90.220.20">
    <property type="entry name" value="DNA methylase specificity domains"/>
    <property type="match status" value="2"/>
</dbReference>
<dbReference type="AlphaFoldDB" id="A0A5S4FLC3"/>
<dbReference type="Proteomes" id="UP000309128">
    <property type="component" value="Unassembled WGS sequence"/>
</dbReference>
<reference evidence="7 8" key="1">
    <citation type="submission" date="2019-05" db="EMBL/GenBank/DDBJ databases">
        <title>Draft genome sequence of Nonomuraea turkmeniaca DSM 43926.</title>
        <authorList>
            <person name="Saricaoglu S."/>
            <person name="Isik K."/>
        </authorList>
    </citation>
    <scope>NUCLEOTIDE SEQUENCE [LARGE SCALE GENOMIC DNA]</scope>
    <source>
        <strain evidence="7 8">DSM 43926</strain>
    </source>
</reference>
<name>A0A5S4FLC3_9ACTN</name>
<comment type="caution">
    <text evidence="7">The sequence shown here is derived from an EMBL/GenBank/DDBJ whole genome shotgun (WGS) entry which is preliminary data.</text>
</comment>
<evidence type="ECO:0000259" key="6">
    <source>
        <dbReference type="Pfam" id="PF01420"/>
    </source>
</evidence>
<accession>A0A5S4FLC3</accession>
<dbReference type="GO" id="GO:0009307">
    <property type="term" value="P:DNA restriction-modification system"/>
    <property type="evidence" value="ECO:0007669"/>
    <property type="project" value="UniProtKB-KW"/>
</dbReference>